<proteinExistence type="predicted"/>
<comment type="caution">
    <text evidence="1">The sequence shown here is derived from an EMBL/GenBank/DDBJ whole genome shotgun (WGS) entry which is preliminary data.</text>
</comment>
<dbReference type="Pfam" id="PF13289">
    <property type="entry name" value="SIR2_2"/>
    <property type="match status" value="1"/>
</dbReference>
<organism evidence="1 2">
    <name type="scientific">Rhizobium redzepovicii</name>
    <dbReference type="NCBI Taxonomy" id="2867518"/>
    <lineage>
        <taxon>Bacteria</taxon>
        <taxon>Pseudomonadati</taxon>
        <taxon>Pseudomonadota</taxon>
        <taxon>Alphaproteobacteria</taxon>
        <taxon>Hyphomicrobiales</taxon>
        <taxon>Rhizobiaceae</taxon>
        <taxon>Rhizobium/Agrobacterium group</taxon>
        <taxon>Rhizobium</taxon>
    </lineage>
</organism>
<evidence type="ECO:0000313" key="1">
    <source>
        <dbReference type="EMBL" id="MDR9763427.1"/>
    </source>
</evidence>
<reference evidence="2" key="1">
    <citation type="submission" date="2023-07" db="EMBL/GenBank/DDBJ databases">
        <title>Genomic characterization of faba bean (Vicia faba) microsymbionts in Mexican soils.</title>
        <authorList>
            <person name="Rivera Orduna F.N."/>
            <person name="Guevara-Luna J."/>
            <person name="Yan J."/>
            <person name="Arroyo-Herrera I."/>
            <person name="Li Y."/>
            <person name="Vasquez-Murrieta M.S."/>
            <person name="Wang E.T."/>
        </authorList>
    </citation>
    <scope>NUCLEOTIDE SEQUENCE [LARGE SCALE GENOMIC DNA]</scope>
    <source>
        <strain evidence="2">CH6</strain>
    </source>
</reference>
<dbReference type="Proteomes" id="UP001269402">
    <property type="component" value="Unassembled WGS sequence"/>
</dbReference>
<accession>A0AAW8P8Q5</accession>
<dbReference type="InterPro" id="IPR027417">
    <property type="entry name" value="P-loop_NTPase"/>
</dbReference>
<protein>
    <submittedName>
        <fullName evidence="1">SIR2 family protein</fullName>
    </submittedName>
</protein>
<gene>
    <name evidence="1" type="ORF">RJJ37_28000</name>
</gene>
<name>A0AAW8P8Q5_9HYPH</name>
<dbReference type="Gene3D" id="3.40.50.300">
    <property type="entry name" value="P-loop containing nucleotide triphosphate hydrolases"/>
    <property type="match status" value="1"/>
</dbReference>
<dbReference type="RefSeq" id="WP_310806535.1">
    <property type="nucleotide sequence ID" value="NZ_JAVLSG010000013.1"/>
</dbReference>
<sequence length="538" mass="60275">MKNEDRAFLRQYARAVVHMRERHSSKGLGLILGAGVSQPIGFPAWGELVDRIASSPDVQGDHLLAAANGLSDTAKTQMLLQHFRTKRLDQLGYQQSARSLRKIHGEWRRIVQTALYRDAPREAKELNATHPYLSALIGIIAESPMTVTYNFDDTIERLLQFAKNPNGNAYGRGFETVWDAALQPKRDAAVIYHPNGYLPSNLLEYPSENLVFSEDSFADQLIESMAGHHASLLHHLAQTTCVFLGLSLQDETLRHLLRQNARINPGQCHYYIFWRKAGEPRNLEAEKLMQEANFDVYNLITLFLDDSEIASLGRLVTADDADIRHAAEEEGVELRYVYYLTGAIGAGKTTTLSYLGSLMTFEEWTEARNELLGKSWIDLTGPQREEVDDWIQRQFVNKNMALIEKTSGVIAVDRPPLDPLSFSNPGELAAKAEKMMSAFSPGKSNRQVVPGQVIMLDGAASEFEARVIGRHKESTAAVIEDLQKNLRRIYEQTHDVDTSGSSIHYVVKSVAKIIHLGVYRPVDLHARLTQIAKEGLEA</sequence>
<keyword evidence="2" id="KW-1185">Reference proteome</keyword>
<dbReference type="EMBL" id="JAVLSH010000016">
    <property type="protein sequence ID" value="MDR9763427.1"/>
    <property type="molecule type" value="Genomic_DNA"/>
</dbReference>
<dbReference type="SUPFAM" id="SSF52540">
    <property type="entry name" value="P-loop containing nucleoside triphosphate hydrolases"/>
    <property type="match status" value="1"/>
</dbReference>
<dbReference type="AlphaFoldDB" id="A0AAW8P8Q5"/>
<evidence type="ECO:0000313" key="2">
    <source>
        <dbReference type="Proteomes" id="UP001269402"/>
    </source>
</evidence>